<evidence type="ECO:0000313" key="2">
    <source>
        <dbReference type="Proteomes" id="UP001592582"/>
    </source>
</evidence>
<protein>
    <submittedName>
        <fullName evidence="1">Uncharacterized protein</fullName>
    </submittedName>
</protein>
<organism evidence="1 2">
    <name type="scientific">Streptacidiphilus alkalitolerans</name>
    <dbReference type="NCBI Taxonomy" id="3342712"/>
    <lineage>
        <taxon>Bacteria</taxon>
        <taxon>Bacillati</taxon>
        <taxon>Actinomycetota</taxon>
        <taxon>Actinomycetes</taxon>
        <taxon>Kitasatosporales</taxon>
        <taxon>Streptomycetaceae</taxon>
        <taxon>Streptacidiphilus</taxon>
    </lineage>
</organism>
<sequence length="99" mass="10815">MTGPTQPSWRAVLDDQAAQVLLAMHKAGEVQLHDGIVLFVRSLAIEVGAAIGAHRPPAGMRLADGRYAVDVRSAPVLIYYVLDLEHRTIRVCDLIWVAT</sequence>
<dbReference type="Proteomes" id="UP001592582">
    <property type="component" value="Unassembled WGS sequence"/>
</dbReference>
<accession>A0ABV6VMF3</accession>
<comment type="caution">
    <text evidence="1">The sequence shown here is derived from an EMBL/GenBank/DDBJ whole genome shotgun (WGS) entry which is preliminary data.</text>
</comment>
<evidence type="ECO:0000313" key="1">
    <source>
        <dbReference type="EMBL" id="MFC1414727.1"/>
    </source>
</evidence>
<dbReference type="EMBL" id="JBHEZX010000027">
    <property type="protein sequence ID" value="MFC1414727.1"/>
    <property type="molecule type" value="Genomic_DNA"/>
</dbReference>
<keyword evidence="2" id="KW-1185">Reference proteome</keyword>
<name>A0ABV6VMF3_9ACTN</name>
<proteinExistence type="predicted"/>
<reference evidence="1 2" key="1">
    <citation type="submission" date="2024-09" db="EMBL/GenBank/DDBJ databases">
        <authorList>
            <person name="Lee S.D."/>
        </authorList>
    </citation>
    <scope>NUCLEOTIDE SEQUENCE [LARGE SCALE GENOMIC DNA]</scope>
    <source>
        <strain evidence="1 2">N1-1</strain>
    </source>
</reference>
<gene>
    <name evidence="1" type="ORF">ACEZDG_36255</name>
</gene>